<dbReference type="GO" id="GO:0003899">
    <property type="term" value="F:DNA-directed RNA polymerase activity"/>
    <property type="evidence" value="ECO:0007669"/>
    <property type="project" value="UniProtKB-EC"/>
</dbReference>
<dbReference type="InterPro" id="IPR029262">
    <property type="entry name" value="RPOL_N"/>
</dbReference>
<dbReference type="AlphaFoldDB" id="T1IV89"/>
<evidence type="ECO:0000256" key="1">
    <source>
        <dbReference type="ARBA" id="ARBA00009493"/>
    </source>
</evidence>
<dbReference type="GO" id="GO:0006390">
    <property type="term" value="P:mitochondrial transcription"/>
    <property type="evidence" value="ECO:0007669"/>
    <property type="project" value="TreeGrafter"/>
</dbReference>
<name>T1IV89_STRMM</name>
<dbReference type="InterPro" id="IPR046950">
    <property type="entry name" value="DNA-dir_Rpol_C_phage-type"/>
</dbReference>
<comment type="function">
    <text evidence="10">DNA-dependent RNA polymerase catalyzes the transcription of DNA into RNA using the four ribonucleoside triphosphates as substrates.</text>
</comment>
<dbReference type="EMBL" id="JH431578">
    <property type="status" value="NOT_ANNOTATED_CDS"/>
    <property type="molecule type" value="Genomic_DNA"/>
</dbReference>
<dbReference type="InterPro" id="IPR011990">
    <property type="entry name" value="TPR-like_helical_dom_sf"/>
</dbReference>
<evidence type="ECO:0000256" key="4">
    <source>
        <dbReference type="ARBA" id="ARBA00022679"/>
    </source>
</evidence>
<evidence type="ECO:0000256" key="8">
    <source>
        <dbReference type="ARBA" id="ARBA00048552"/>
    </source>
</evidence>
<dbReference type="OMA" id="ANHFRNK"/>
<dbReference type="Gene3D" id="1.10.1320.10">
    <property type="entry name" value="DNA-directed RNA polymerase, N-terminal domain"/>
    <property type="match status" value="1"/>
</dbReference>
<feature type="domain" description="DNA-directed RNA polymerase N-terminal" evidence="12">
    <location>
        <begin position="409"/>
        <end position="730"/>
    </location>
</feature>
<keyword evidence="3 10" id="KW-0240">DNA-directed RNA polymerase</keyword>
<dbReference type="Proteomes" id="UP000014500">
    <property type="component" value="Unassembled WGS sequence"/>
</dbReference>
<evidence type="ECO:0000259" key="12">
    <source>
        <dbReference type="SMART" id="SM01311"/>
    </source>
</evidence>
<dbReference type="PROSITE" id="PS00489">
    <property type="entry name" value="RNA_POL_PHAGE_2"/>
    <property type="match status" value="1"/>
</dbReference>
<dbReference type="PhylomeDB" id="T1IV89"/>
<dbReference type="PANTHER" id="PTHR10102:SF0">
    <property type="entry name" value="DNA-DIRECTED RNA POLYMERASE, MITOCHONDRIAL"/>
    <property type="match status" value="1"/>
</dbReference>
<keyword evidence="5 10" id="KW-0548">Nucleotidyltransferase</keyword>
<feature type="compositionally biased region" description="Low complexity" evidence="11">
    <location>
        <begin position="189"/>
        <end position="199"/>
    </location>
</feature>
<keyword evidence="4 10" id="KW-0808">Transferase</keyword>
<dbReference type="Pfam" id="PF14700">
    <property type="entry name" value="RPOL_N"/>
    <property type="match status" value="1"/>
</dbReference>
<dbReference type="SMART" id="SM01311">
    <property type="entry name" value="RPOL_N"/>
    <property type="match status" value="1"/>
</dbReference>
<organism evidence="13 14">
    <name type="scientific">Strigamia maritima</name>
    <name type="common">European centipede</name>
    <name type="synonym">Geophilus maritimus</name>
    <dbReference type="NCBI Taxonomy" id="126957"/>
    <lineage>
        <taxon>Eukaryota</taxon>
        <taxon>Metazoa</taxon>
        <taxon>Ecdysozoa</taxon>
        <taxon>Arthropoda</taxon>
        <taxon>Myriapoda</taxon>
        <taxon>Chilopoda</taxon>
        <taxon>Pleurostigmophora</taxon>
        <taxon>Geophilomorpha</taxon>
        <taxon>Linotaeniidae</taxon>
        <taxon>Strigamia</taxon>
    </lineage>
</organism>
<dbReference type="HOGENOM" id="CLU_003364_2_0_1"/>
<evidence type="ECO:0000256" key="2">
    <source>
        <dbReference type="ARBA" id="ARBA00012418"/>
    </source>
</evidence>
<dbReference type="PROSITE" id="PS51375">
    <property type="entry name" value="PPR"/>
    <property type="match status" value="1"/>
</dbReference>
<dbReference type="Pfam" id="PF13812">
    <property type="entry name" value="PPR_3"/>
    <property type="match status" value="1"/>
</dbReference>
<protein>
    <recommendedName>
        <fullName evidence="2 10">DNA-directed RNA polymerase</fullName>
        <ecNumber evidence="2 10">2.7.7.6</ecNumber>
    </recommendedName>
</protein>
<dbReference type="Gene3D" id="1.10.287.280">
    <property type="match status" value="1"/>
</dbReference>
<dbReference type="InterPro" id="IPR037159">
    <property type="entry name" value="RNA_POL_N_sf"/>
</dbReference>
<evidence type="ECO:0000313" key="14">
    <source>
        <dbReference type="Proteomes" id="UP000014500"/>
    </source>
</evidence>
<dbReference type="InterPro" id="IPR043502">
    <property type="entry name" value="DNA/RNA_pol_sf"/>
</dbReference>
<dbReference type="InterPro" id="IPR002885">
    <property type="entry name" value="PPR_rpt"/>
</dbReference>
<evidence type="ECO:0000256" key="9">
    <source>
        <dbReference type="PROSITE-ProRule" id="PRU00708"/>
    </source>
</evidence>
<accession>T1IV89</accession>
<evidence type="ECO:0000256" key="10">
    <source>
        <dbReference type="RuleBase" id="RU003805"/>
    </source>
</evidence>
<dbReference type="GO" id="GO:0001018">
    <property type="term" value="F:mitochondrial promoter sequence-specific DNA binding"/>
    <property type="evidence" value="ECO:0007669"/>
    <property type="project" value="TreeGrafter"/>
</dbReference>
<evidence type="ECO:0000256" key="3">
    <source>
        <dbReference type="ARBA" id="ARBA00022478"/>
    </source>
</evidence>
<dbReference type="EnsemblMetazoa" id="SMAR005082-RA">
    <property type="protein sequence ID" value="SMAR005082-PA"/>
    <property type="gene ID" value="SMAR005082"/>
</dbReference>
<feature type="repeat" description="PPR" evidence="9">
    <location>
        <begin position="266"/>
        <end position="300"/>
    </location>
</feature>
<dbReference type="Gene3D" id="1.25.40.10">
    <property type="entry name" value="Tetratricopeptide repeat domain"/>
    <property type="match status" value="1"/>
</dbReference>
<dbReference type="GO" id="GO:0071897">
    <property type="term" value="P:DNA biosynthetic process"/>
    <property type="evidence" value="ECO:0007669"/>
    <property type="project" value="UniProtKB-ARBA"/>
</dbReference>
<proteinExistence type="inferred from homology"/>
<evidence type="ECO:0000313" key="13">
    <source>
        <dbReference type="EnsemblMetazoa" id="SMAR005082-PA"/>
    </source>
</evidence>
<keyword evidence="14" id="KW-1185">Reference proteome</keyword>
<reference evidence="13" key="2">
    <citation type="submission" date="2015-02" db="UniProtKB">
        <authorList>
            <consortium name="EnsemblMetazoa"/>
        </authorList>
    </citation>
    <scope>IDENTIFICATION</scope>
</reference>
<evidence type="ECO:0000256" key="11">
    <source>
        <dbReference type="SAM" id="MobiDB-lite"/>
    </source>
</evidence>
<keyword evidence="6" id="KW-0809">Transit peptide</keyword>
<evidence type="ECO:0000256" key="6">
    <source>
        <dbReference type="ARBA" id="ARBA00022946"/>
    </source>
</evidence>
<dbReference type="PANTHER" id="PTHR10102">
    <property type="entry name" value="DNA-DIRECTED RNA POLYMERASE, MITOCHONDRIAL"/>
    <property type="match status" value="1"/>
</dbReference>
<evidence type="ECO:0000256" key="7">
    <source>
        <dbReference type="ARBA" id="ARBA00023163"/>
    </source>
</evidence>
<feature type="compositionally biased region" description="Basic and acidic residues" evidence="11">
    <location>
        <begin position="120"/>
        <end position="139"/>
    </location>
</feature>
<dbReference type="NCBIfam" id="TIGR00756">
    <property type="entry name" value="PPR"/>
    <property type="match status" value="1"/>
</dbReference>
<dbReference type="EC" id="2.7.7.6" evidence="2 10"/>
<reference evidence="14" key="1">
    <citation type="submission" date="2011-05" db="EMBL/GenBank/DDBJ databases">
        <authorList>
            <person name="Richards S.R."/>
            <person name="Qu J."/>
            <person name="Jiang H."/>
            <person name="Jhangiani S.N."/>
            <person name="Agravi P."/>
            <person name="Goodspeed R."/>
            <person name="Gross S."/>
            <person name="Mandapat C."/>
            <person name="Jackson L."/>
            <person name="Mathew T."/>
            <person name="Pu L."/>
            <person name="Thornton R."/>
            <person name="Saada N."/>
            <person name="Wilczek-Boney K.B."/>
            <person name="Lee S."/>
            <person name="Kovar C."/>
            <person name="Wu Y."/>
            <person name="Scherer S.E."/>
            <person name="Worley K.C."/>
            <person name="Muzny D.M."/>
            <person name="Gibbs R."/>
        </authorList>
    </citation>
    <scope>NUCLEOTIDE SEQUENCE</scope>
    <source>
        <strain evidence="14">Brora</strain>
    </source>
</reference>
<keyword evidence="7 10" id="KW-0804">Transcription</keyword>
<comment type="similarity">
    <text evidence="1 10">Belongs to the phage and mitochondrial RNA polymerase family.</text>
</comment>
<dbReference type="GO" id="GO:0034245">
    <property type="term" value="C:mitochondrial DNA-directed RNA polymerase complex"/>
    <property type="evidence" value="ECO:0007669"/>
    <property type="project" value="TreeGrafter"/>
</dbReference>
<dbReference type="Gene3D" id="1.10.150.20">
    <property type="entry name" value="5' to 3' exonuclease, C-terminal subdomain"/>
    <property type="match status" value="1"/>
</dbReference>
<dbReference type="Pfam" id="PF00940">
    <property type="entry name" value="RNA_pol"/>
    <property type="match status" value="1"/>
</dbReference>
<dbReference type="STRING" id="126957.T1IV89"/>
<sequence length="1260" mass="146067">MFRLGYKLSRFHSAVNNSSSKILNHECPFCKNTNSHFSRLFLQENYQNANISGRVYLSTHIGLCENLKKKKKKKAIIGEYENLIQIGNKNSNTRLERRAKIKKSSPANTLKQFGVTPSLFKKETRDPSSSLAKEKEHASEISKFKRTTTDFSLIAADDTGFIDAQLDNITELNEQIEQEFEVERATAKQQQQQQQQQQQTNKNMVVDKSSGKMKIPTRENDLKNRLEKNLIAFLDVCVHNNMIQQAFDTLRLYHMKHSDVGKPLSDVRLYNCVLEAYALNGNTKQLFRLFELMKFGKVTPNLQSYVYWLEGAYRASEFDKIGAILNKINSNKLNIYNLLTECTFVRNQLEIVLKAIRLKIPDFNPVKPKKPSGYVCKLLQDLNGDKPRERFSNPLGEQLSQQNFQNFRKQQIDVEKAGFMKIRRIDTQSPVDEKTKKLRNQLEEWESTWKSTMLRSYNQRIAFLRSEANYKNSKRTDLLPYLTCLKPDVIVDLMIREFRTIAQFSDSFSPVMMVLHRYFGCKIMDRYHLNRKIQNGIYEQTIKMYDDYSAYISDRKLTSQHISREYWELLKEKYVEKPDIGIRNIDWPTYVLIGVGKFLYEIMHKDMKFDENLLSETKTKKEGKRIRSAIYTAYRKHDHVKFREEIKPNPHLSEFYRLCKPENIFFDANVLPMLCPPIPWTSAENGGYIFAHTNLIRQAGITIKHQLDRLNQRSIQNLYPCIDALTTLGETPWIVNSRVLDVAMSIFNDKGCEELSIPRPISEYPELHKLEIHATKKETAKKVMENIRLKQLRSEMYSLWCDMLYKLSIANAFRDKVMWFPHNLDFRGRVYPVPPHFNHIGNDVCRGILLFAKGEPLGEKGFDWLKIHLINLTGLKKRSSLKERLEYCNEILHEIVDSADKPLTGNGWWKKSDEPWQTLACCMEIAKILKSPDPSTYVCHFPVHQDGSCNGLQHYAALGRDVEGAEQVNLMPSLLPQDVYSRVAEKVEEIRKLDAVDGIEISKLLEGHISRKVVKQPVMTTVYGVTRYGARQQIVRQLKEIPSFSRDQDFKAASYLVVNVFSSLETMFSATKKIQEWFTKSANLISIITKKPVEWVTPIGLPVVQPYLLVKAVTTTKDKKPVIRMEELPVTRKQTNGFPPNYIHSLDSTHMMLTALFCQREGVTFASVHDCFWTHPSTVAKMNKICREQFVALHNEPLLELLSKFFVEKYCGSDRDTNVFISENGISQKKLNDLRKLLMAVPSKGSFDVNKVLKSTYFFS</sequence>
<comment type="catalytic activity">
    <reaction evidence="8 10">
        <text>RNA(n) + a ribonucleoside 5'-triphosphate = RNA(n+1) + diphosphate</text>
        <dbReference type="Rhea" id="RHEA:21248"/>
        <dbReference type="Rhea" id="RHEA-COMP:14527"/>
        <dbReference type="Rhea" id="RHEA-COMP:17342"/>
        <dbReference type="ChEBI" id="CHEBI:33019"/>
        <dbReference type="ChEBI" id="CHEBI:61557"/>
        <dbReference type="ChEBI" id="CHEBI:140395"/>
        <dbReference type="EC" id="2.7.7.6"/>
    </reaction>
</comment>
<feature type="region of interest" description="Disordered" evidence="11">
    <location>
        <begin position="115"/>
        <end position="139"/>
    </location>
</feature>
<feature type="region of interest" description="Disordered" evidence="11">
    <location>
        <begin position="183"/>
        <end position="212"/>
    </location>
</feature>
<dbReference type="FunFam" id="1.10.287.280:FF:000001">
    <property type="entry name" value="DNA-directed RNA polymerase"/>
    <property type="match status" value="1"/>
</dbReference>
<dbReference type="SUPFAM" id="SSF56672">
    <property type="entry name" value="DNA/RNA polymerases"/>
    <property type="match status" value="1"/>
</dbReference>
<evidence type="ECO:0000256" key="5">
    <source>
        <dbReference type="ARBA" id="ARBA00022695"/>
    </source>
</evidence>
<dbReference type="InterPro" id="IPR002092">
    <property type="entry name" value="DNA-dir_Rpol_phage-type"/>
</dbReference>
<dbReference type="eggNOG" id="KOG1038">
    <property type="taxonomic scope" value="Eukaryota"/>
</dbReference>
<dbReference type="PROSITE" id="PS00900">
    <property type="entry name" value="RNA_POL_PHAGE_1"/>
    <property type="match status" value="1"/>
</dbReference>